<evidence type="ECO:0000313" key="3">
    <source>
        <dbReference type="Proteomes" id="UP001213623"/>
    </source>
</evidence>
<gene>
    <name evidence="2" type="ORF">MNAN1_003726</name>
</gene>
<dbReference type="EC" id="2.3.1.225" evidence="2"/>
<dbReference type="Proteomes" id="UP001213623">
    <property type="component" value="Chromosome 7"/>
</dbReference>
<keyword evidence="1" id="KW-0812">Transmembrane</keyword>
<accession>A0AAF0EQB8</accession>
<dbReference type="EMBL" id="CP119898">
    <property type="protein sequence ID" value="WFD28713.1"/>
    <property type="molecule type" value="Genomic_DNA"/>
</dbReference>
<feature type="transmembrane region" description="Helical" evidence="1">
    <location>
        <begin position="263"/>
        <end position="284"/>
    </location>
</feature>
<feature type="transmembrane region" description="Helical" evidence="1">
    <location>
        <begin position="171"/>
        <end position="198"/>
    </location>
</feature>
<proteinExistence type="predicted"/>
<keyword evidence="1" id="KW-0472">Membrane</keyword>
<feature type="transmembrane region" description="Helical" evidence="1">
    <location>
        <begin position="131"/>
        <end position="151"/>
    </location>
</feature>
<evidence type="ECO:0000256" key="1">
    <source>
        <dbReference type="SAM" id="Phobius"/>
    </source>
</evidence>
<dbReference type="GO" id="GO:0019706">
    <property type="term" value="F:protein-cysteine S-palmitoyltransferase activity"/>
    <property type="evidence" value="ECO:0007669"/>
    <property type="project" value="UniProtKB-EC"/>
</dbReference>
<organism evidence="2 3">
    <name type="scientific">Malassezia nana</name>
    <dbReference type="NCBI Taxonomy" id="180528"/>
    <lineage>
        <taxon>Eukaryota</taxon>
        <taxon>Fungi</taxon>
        <taxon>Dikarya</taxon>
        <taxon>Basidiomycota</taxon>
        <taxon>Ustilaginomycotina</taxon>
        <taxon>Malasseziomycetes</taxon>
        <taxon>Malasseziales</taxon>
        <taxon>Malasseziaceae</taxon>
        <taxon>Malassezia</taxon>
    </lineage>
</organism>
<dbReference type="AlphaFoldDB" id="A0AAF0EQB8"/>
<feature type="transmembrane region" description="Helical" evidence="1">
    <location>
        <begin position="12"/>
        <end position="34"/>
    </location>
</feature>
<protein>
    <submittedName>
        <fullName evidence="2">Protein S-acyltransferase</fullName>
        <ecNumber evidence="2">2.3.1.225</ecNumber>
    </submittedName>
</protein>
<keyword evidence="1" id="KW-1133">Transmembrane helix</keyword>
<name>A0AAF0EQB8_9BASI</name>
<keyword evidence="3" id="KW-1185">Reference proteome</keyword>
<reference evidence="2" key="1">
    <citation type="submission" date="2023-03" db="EMBL/GenBank/DDBJ databases">
        <title>Mating type loci evolution in Malassezia.</title>
        <authorList>
            <person name="Coelho M.A."/>
        </authorList>
    </citation>
    <scope>NUCLEOTIDE SEQUENCE</scope>
    <source>
        <strain evidence="2">CBS 9557</strain>
    </source>
</reference>
<sequence>MARRAAARGGRLVPAALVGLFVYLYAVIGYGYYVCDVLTHDQRPRTVAWVVFLHILFVYCVGLHIRLSTPVTVYVDTITHHIQAPKMSLWKNLLLLRPLTLYTTKCAMLPTRMVERSAAGATGAKGTGRRLVCVIAAHAAFVASFLITTVLGYAMETDAKFDADITCPASMVAYLCLTITMPALFVLACGPLVPLAYVHGRLLWSIAHTVPGPASLFLTSPWSWLLGPLGRAIVALVLATKAVDRTVYRTGSIYSLTTPYPTVHVPLAVALTALLALVTLGLFLRSVYYLCTDRLTVEVQWEKYMRKLQADPSHLAQQQYEAMRPLCHRWDTASQRVVPIPIVSPVSFSFYHAQAILGLTLETKPVLRRKRE</sequence>
<keyword evidence="2" id="KW-0012">Acyltransferase</keyword>
<feature type="transmembrane region" description="Helical" evidence="1">
    <location>
        <begin position="46"/>
        <end position="65"/>
    </location>
</feature>
<evidence type="ECO:0000313" key="2">
    <source>
        <dbReference type="EMBL" id="WFD28713.1"/>
    </source>
</evidence>
<keyword evidence="2" id="KW-0808">Transferase</keyword>